<proteinExistence type="predicted"/>
<feature type="compositionally biased region" description="Low complexity" evidence="4">
    <location>
        <begin position="53"/>
        <end position="66"/>
    </location>
</feature>
<gene>
    <name evidence="6" type="ORF">ColSpa_04932</name>
</gene>
<dbReference type="PROSITE" id="PS50088">
    <property type="entry name" value="ANK_REPEAT"/>
    <property type="match status" value="3"/>
</dbReference>
<evidence type="ECO:0000313" key="6">
    <source>
        <dbReference type="EMBL" id="GKT44751.1"/>
    </source>
</evidence>
<reference evidence="6 7" key="1">
    <citation type="submission" date="2022-03" db="EMBL/GenBank/DDBJ databases">
        <title>Genome data of Colletotrichum spp.</title>
        <authorList>
            <person name="Utami Y.D."/>
            <person name="Hiruma K."/>
        </authorList>
    </citation>
    <scope>NUCLEOTIDE SEQUENCE [LARGE SCALE GENOMIC DNA]</scope>
    <source>
        <strain evidence="6 7">MAFF 239500</strain>
    </source>
</reference>
<dbReference type="Gene3D" id="1.25.40.20">
    <property type="entry name" value="Ankyrin repeat-containing domain"/>
    <property type="match status" value="2"/>
</dbReference>
<protein>
    <submittedName>
        <fullName evidence="6">Ankyrin repeat domain-containing protein 7</fullName>
    </submittedName>
</protein>
<feature type="repeat" description="ANK" evidence="3">
    <location>
        <begin position="172"/>
        <end position="204"/>
    </location>
</feature>
<dbReference type="PANTHER" id="PTHR46680">
    <property type="entry name" value="NF-KAPPA-B INHIBITOR ALPHA"/>
    <property type="match status" value="1"/>
</dbReference>
<dbReference type="GO" id="GO:0051059">
    <property type="term" value="F:NF-kappaB binding"/>
    <property type="evidence" value="ECO:0007669"/>
    <property type="project" value="TreeGrafter"/>
</dbReference>
<feature type="compositionally biased region" description="Polar residues" evidence="4">
    <location>
        <begin position="67"/>
        <end position="77"/>
    </location>
</feature>
<dbReference type="EMBL" id="BQXU01000010">
    <property type="protein sequence ID" value="GKT44751.1"/>
    <property type="molecule type" value="Genomic_DNA"/>
</dbReference>
<feature type="domain" description="BZIP" evidence="5">
    <location>
        <begin position="13"/>
        <end position="28"/>
    </location>
</feature>
<dbReference type="CDD" id="cd14688">
    <property type="entry name" value="bZIP_YAP"/>
    <property type="match status" value="1"/>
</dbReference>
<keyword evidence="2 3" id="KW-0040">ANK repeat</keyword>
<name>A0AA37P5V1_9PEZI</name>
<dbReference type="InterPro" id="IPR036770">
    <property type="entry name" value="Ankyrin_rpt-contain_sf"/>
</dbReference>
<feature type="region of interest" description="Disordered" evidence="4">
    <location>
        <begin position="1"/>
        <end position="77"/>
    </location>
</feature>
<evidence type="ECO:0000256" key="4">
    <source>
        <dbReference type="SAM" id="MobiDB-lite"/>
    </source>
</evidence>
<dbReference type="Proteomes" id="UP001055115">
    <property type="component" value="Unassembled WGS sequence"/>
</dbReference>
<keyword evidence="7" id="KW-1185">Reference proteome</keyword>
<dbReference type="PRINTS" id="PR01415">
    <property type="entry name" value="ANKYRIN"/>
</dbReference>
<dbReference type="PANTHER" id="PTHR46680:SF3">
    <property type="entry name" value="NF-KAPPA-B INHIBITOR CACTUS"/>
    <property type="match status" value="1"/>
</dbReference>
<comment type="caution">
    <text evidence="6">The sequence shown here is derived from an EMBL/GenBank/DDBJ whole genome shotgun (WGS) entry which is preliminary data.</text>
</comment>
<dbReference type="PROSITE" id="PS00036">
    <property type="entry name" value="BZIP_BASIC"/>
    <property type="match status" value="1"/>
</dbReference>
<evidence type="ECO:0000256" key="1">
    <source>
        <dbReference type="ARBA" id="ARBA00022737"/>
    </source>
</evidence>
<evidence type="ECO:0000256" key="2">
    <source>
        <dbReference type="ARBA" id="ARBA00023043"/>
    </source>
</evidence>
<dbReference type="SUPFAM" id="SSF48403">
    <property type="entry name" value="Ankyrin repeat"/>
    <property type="match status" value="1"/>
</dbReference>
<dbReference type="InterPro" id="IPR051070">
    <property type="entry name" value="NF-kappa-B_inhibitor"/>
</dbReference>
<dbReference type="InterPro" id="IPR002110">
    <property type="entry name" value="Ankyrin_rpt"/>
</dbReference>
<organism evidence="6 7">
    <name type="scientific">Colletotrichum spaethianum</name>
    <dbReference type="NCBI Taxonomy" id="700344"/>
    <lineage>
        <taxon>Eukaryota</taxon>
        <taxon>Fungi</taxon>
        <taxon>Dikarya</taxon>
        <taxon>Ascomycota</taxon>
        <taxon>Pezizomycotina</taxon>
        <taxon>Sordariomycetes</taxon>
        <taxon>Hypocreomycetidae</taxon>
        <taxon>Glomerellales</taxon>
        <taxon>Glomerellaceae</taxon>
        <taxon>Colletotrichum</taxon>
        <taxon>Colletotrichum spaethianum species complex</taxon>
    </lineage>
</organism>
<dbReference type="GO" id="GO:0003700">
    <property type="term" value="F:DNA-binding transcription factor activity"/>
    <property type="evidence" value="ECO:0007669"/>
    <property type="project" value="InterPro"/>
</dbReference>
<dbReference type="AlphaFoldDB" id="A0AA37P5V1"/>
<dbReference type="PROSITE" id="PS50297">
    <property type="entry name" value="ANK_REP_REGION"/>
    <property type="match status" value="3"/>
</dbReference>
<evidence type="ECO:0000256" key="3">
    <source>
        <dbReference type="PROSITE-ProRule" id="PRU00023"/>
    </source>
</evidence>
<dbReference type="SMART" id="SM00248">
    <property type="entry name" value="ANK"/>
    <property type="match status" value="4"/>
</dbReference>
<dbReference type="GO" id="GO:0071356">
    <property type="term" value="P:cellular response to tumor necrosis factor"/>
    <property type="evidence" value="ECO:0007669"/>
    <property type="project" value="TreeGrafter"/>
</dbReference>
<feature type="compositionally biased region" description="Polar residues" evidence="4">
    <location>
        <begin position="34"/>
        <end position="43"/>
    </location>
</feature>
<dbReference type="GeneID" id="73325734"/>
<dbReference type="InterPro" id="IPR004827">
    <property type="entry name" value="bZIP"/>
</dbReference>
<feature type="repeat" description="ANK" evidence="3">
    <location>
        <begin position="243"/>
        <end position="275"/>
    </location>
</feature>
<feature type="repeat" description="ANK" evidence="3">
    <location>
        <begin position="139"/>
        <end position="171"/>
    </location>
</feature>
<keyword evidence="1" id="KW-0677">Repeat</keyword>
<accession>A0AA37P5V1</accession>
<evidence type="ECO:0000313" key="7">
    <source>
        <dbReference type="Proteomes" id="UP001055115"/>
    </source>
</evidence>
<dbReference type="RefSeq" id="XP_049127101.1">
    <property type="nucleotide sequence ID" value="XM_049271144.1"/>
</dbReference>
<sequence length="281" mass="30456">MSHRTKGSSLTERRREQNRIAQQRHRMREMDRQSPATDQSPHSSRIRGEAPVSPSLSGSAGTAASADTNLSISQGPNPFSAEDTINFGGLEDLSLPDIRSALGTAVLGLNENVVDYYECENSMASPRHTPVESNGSCIESKSPLHMAVSQGSRKIVQLLLKHGADCNAKDGQGLTPLVHAVIKEQEEIVDMLLSHGAQVQIVDNNYQRSPLHWAVLKREDRLLKVLIKHCEQSVEIINAYDAEGKTPLHIAISLGLDAAVEFLLEAGADVEAPTRIMASGG</sequence>
<evidence type="ECO:0000259" key="5">
    <source>
        <dbReference type="PROSITE" id="PS00036"/>
    </source>
</evidence>
<dbReference type="Pfam" id="PF12796">
    <property type="entry name" value="Ank_2"/>
    <property type="match status" value="2"/>
</dbReference>
<dbReference type="GO" id="GO:0005829">
    <property type="term" value="C:cytosol"/>
    <property type="evidence" value="ECO:0007669"/>
    <property type="project" value="TreeGrafter"/>
</dbReference>